<comment type="caution">
    <text evidence="1">The sequence shown here is derived from an EMBL/GenBank/DDBJ whole genome shotgun (WGS) entry which is preliminary data.</text>
</comment>
<organism evidence="1 2">
    <name type="scientific">Mucor flavus</name>
    <dbReference type="NCBI Taxonomy" id="439312"/>
    <lineage>
        <taxon>Eukaryota</taxon>
        <taxon>Fungi</taxon>
        <taxon>Fungi incertae sedis</taxon>
        <taxon>Mucoromycota</taxon>
        <taxon>Mucoromycotina</taxon>
        <taxon>Mucoromycetes</taxon>
        <taxon>Mucorales</taxon>
        <taxon>Mucorineae</taxon>
        <taxon>Mucoraceae</taxon>
        <taxon>Mucor</taxon>
    </lineage>
</organism>
<dbReference type="SUPFAM" id="SSF52047">
    <property type="entry name" value="RNI-like"/>
    <property type="match status" value="1"/>
</dbReference>
<evidence type="ECO:0000313" key="2">
    <source>
        <dbReference type="Proteomes" id="UP001473302"/>
    </source>
</evidence>
<evidence type="ECO:0000313" key="1">
    <source>
        <dbReference type="EMBL" id="GAA5814400.1"/>
    </source>
</evidence>
<accession>A0ABP9Z5K0</accession>
<name>A0ABP9Z5K0_9FUNG</name>
<dbReference type="InterPro" id="IPR032675">
    <property type="entry name" value="LRR_dom_sf"/>
</dbReference>
<gene>
    <name evidence="1" type="ORF">MFLAVUS_007896</name>
</gene>
<sequence>MNQKLLPLDIILIIIRHYADHSTLYHLGLTCRAISPHAFLQLWQMPYITTAKSLDQLSTTLSLTSPHFPYKDWVTGLALHMIEQEDEYTYQSITPDIFDSLCNLKLEILSLLRMNIPIKDVSFHQFLKTQLDQGLSELHLYQCTPITLVTVSTTIQQHSRVHLRSLCVHNCYMTDTLVERIVRFCSSLRLLRLEECGCLSDTSMLTIAQNCLQLNTLVVTLPRNIVQSNMITVRTIEALQTHCLFLKRFICTGQIRISEYINSSNYSTNFSVIVSDPPSWA</sequence>
<reference evidence="1 2" key="1">
    <citation type="submission" date="2024-04" db="EMBL/GenBank/DDBJ databases">
        <title>genome sequences of Mucor flavus KT1a and Helicostylum pulchrum KT1b strains isolated from the surface of a dry-aged beef.</title>
        <authorList>
            <person name="Toyotome T."/>
            <person name="Hosono M."/>
            <person name="Torimaru M."/>
            <person name="Fukuda K."/>
            <person name="Mikami N."/>
        </authorList>
    </citation>
    <scope>NUCLEOTIDE SEQUENCE [LARGE SCALE GENOMIC DNA]</scope>
    <source>
        <strain evidence="1 2">KT1a</strain>
    </source>
</reference>
<keyword evidence="2" id="KW-1185">Reference proteome</keyword>
<evidence type="ECO:0008006" key="3">
    <source>
        <dbReference type="Google" id="ProtNLM"/>
    </source>
</evidence>
<dbReference type="Proteomes" id="UP001473302">
    <property type="component" value="Unassembled WGS sequence"/>
</dbReference>
<dbReference type="EMBL" id="BAABUK010000021">
    <property type="protein sequence ID" value="GAA5814400.1"/>
    <property type="molecule type" value="Genomic_DNA"/>
</dbReference>
<proteinExistence type="predicted"/>
<dbReference type="Gene3D" id="3.80.10.10">
    <property type="entry name" value="Ribonuclease Inhibitor"/>
    <property type="match status" value="1"/>
</dbReference>
<protein>
    <recommendedName>
        <fullName evidence="3">F-box domain-containing protein</fullName>
    </recommendedName>
</protein>